<sequence>MPLHKPPPSSSSKIHLKQNPKAAASEADLVRPASLTPPQTILPSPSKKSSTRSFRPSRYFHRRPSSNTDAMDLSRPKIPVTITFFHPNTSPPVFVATSLTNPPWQVVEMDVKQERTPSGDLIFEKKFDAVEAGGYQYKFRLGPGDWWVCDDNAPTVSDGFGNSNNLLIVEPKDPLAEQGADAGQEGAVLERVESAPEVWSRGTKQQLSQDRKPGKESDPEPQSRSTSPVPAVVVEKVDDAPSHGDDFGPGATSGQQLAHEKRKADADPNMVVVSAESDGKGPASMHPDSAAAVGHDALIEHTPADDNVPLLPHESIFPDVPQQAPLFPHEAAVAVSSGSSNCTEDDEDDAAGPETFQPVDFKGEIPLFRHESIALPPGEGSSGSEHKSPPSLQNMMDQEDPNDPSLVPFPTKRETIYEHIRSLEHRLEEDQSIPEDSTSNSPSSQAVAEEPAPPSPLDSIQEDHEEEEDPANVASLNVQRDGQAERHHHARTVGSVPTPPLTPTSDSASKKHERADSVFAIPADNIGARIEASQTVYEDSRSKPVPGDDDQQHKVVASSPKGTPSDKRRQGALIAIWNTLFGSWLGSISRWFSSLCGGRGRATAVIFATFAAVLAYTYQDSLRDAVRDYLSASA</sequence>
<feature type="compositionally biased region" description="Polar residues" evidence="1">
    <location>
        <begin position="434"/>
        <end position="446"/>
    </location>
</feature>
<dbReference type="Proteomes" id="UP001363622">
    <property type="component" value="Unassembled WGS sequence"/>
</dbReference>
<feature type="region of interest" description="Disordered" evidence="1">
    <location>
        <begin position="1"/>
        <end position="73"/>
    </location>
</feature>
<dbReference type="CDD" id="cd02859">
    <property type="entry name" value="E_set_AMPKbeta_like_N"/>
    <property type="match status" value="1"/>
</dbReference>
<keyword evidence="3" id="KW-1185">Reference proteome</keyword>
<protein>
    <recommendedName>
        <fullName evidence="4">AMP-activated protein kinase glycogen-binding domain-containing protein</fullName>
    </recommendedName>
</protein>
<proteinExistence type="predicted"/>
<feature type="compositionally biased region" description="Basic and acidic residues" evidence="1">
    <location>
        <begin position="235"/>
        <end position="246"/>
    </location>
</feature>
<feature type="region of interest" description="Disordered" evidence="1">
    <location>
        <begin position="338"/>
        <end position="520"/>
    </location>
</feature>
<feature type="compositionally biased region" description="Polar residues" evidence="1">
    <location>
        <begin position="36"/>
        <end position="54"/>
    </location>
</feature>
<evidence type="ECO:0008006" key="4">
    <source>
        <dbReference type="Google" id="ProtNLM"/>
    </source>
</evidence>
<dbReference type="Gene3D" id="2.60.40.10">
    <property type="entry name" value="Immunoglobulins"/>
    <property type="match status" value="1"/>
</dbReference>
<evidence type="ECO:0000256" key="1">
    <source>
        <dbReference type="SAM" id="MobiDB-lite"/>
    </source>
</evidence>
<comment type="caution">
    <text evidence="2">The sequence shown here is derived from an EMBL/GenBank/DDBJ whole genome shotgun (WGS) entry which is preliminary data.</text>
</comment>
<feature type="compositionally biased region" description="Basic and acidic residues" evidence="1">
    <location>
        <begin position="411"/>
        <end position="429"/>
    </location>
</feature>
<organism evidence="2 3">
    <name type="scientific">Phyllosticta citriasiana</name>
    <dbReference type="NCBI Taxonomy" id="595635"/>
    <lineage>
        <taxon>Eukaryota</taxon>
        <taxon>Fungi</taxon>
        <taxon>Dikarya</taxon>
        <taxon>Ascomycota</taxon>
        <taxon>Pezizomycotina</taxon>
        <taxon>Dothideomycetes</taxon>
        <taxon>Dothideomycetes incertae sedis</taxon>
        <taxon>Botryosphaeriales</taxon>
        <taxon>Phyllostictaceae</taxon>
        <taxon>Phyllosticta</taxon>
    </lineage>
</organism>
<accession>A0ABR1KLA3</accession>
<feature type="compositionally biased region" description="Basic and acidic residues" evidence="1">
    <location>
        <begin position="361"/>
        <end position="372"/>
    </location>
</feature>
<evidence type="ECO:0000313" key="3">
    <source>
        <dbReference type="Proteomes" id="UP001363622"/>
    </source>
</evidence>
<feature type="region of interest" description="Disordered" evidence="1">
    <location>
        <begin position="193"/>
        <end position="269"/>
    </location>
</feature>
<dbReference type="InterPro" id="IPR014756">
    <property type="entry name" value="Ig_E-set"/>
</dbReference>
<feature type="region of interest" description="Disordered" evidence="1">
    <location>
        <begin position="534"/>
        <end position="567"/>
    </location>
</feature>
<evidence type="ECO:0000313" key="2">
    <source>
        <dbReference type="EMBL" id="KAK7516868.1"/>
    </source>
</evidence>
<dbReference type="EMBL" id="JBBPHU010000006">
    <property type="protein sequence ID" value="KAK7516868.1"/>
    <property type="molecule type" value="Genomic_DNA"/>
</dbReference>
<dbReference type="SUPFAM" id="SSF81296">
    <property type="entry name" value="E set domains"/>
    <property type="match status" value="1"/>
</dbReference>
<name>A0ABR1KLA3_9PEZI</name>
<reference evidence="2 3" key="1">
    <citation type="submission" date="2024-04" db="EMBL/GenBank/DDBJ databases">
        <title>Phyllosticta paracitricarpa is synonymous to the EU quarantine fungus P. citricarpa based on phylogenomic analyses.</title>
        <authorList>
            <consortium name="Lawrence Berkeley National Laboratory"/>
            <person name="Van Ingen-Buijs V.A."/>
            <person name="Van Westerhoven A.C."/>
            <person name="Haridas S."/>
            <person name="Skiadas P."/>
            <person name="Martin F."/>
            <person name="Groenewald J.Z."/>
            <person name="Crous P.W."/>
            <person name="Seidl M.F."/>
        </authorList>
    </citation>
    <scope>NUCLEOTIDE SEQUENCE [LARGE SCALE GENOMIC DNA]</scope>
    <source>
        <strain evidence="2 3">CBS 123371</strain>
    </source>
</reference>
<dbReference type="InterPro" id="IPR013783">
    <property type="entry name" value="Ig-like_fold"/>
</dbReference>
<feature type="compositionally biased region" description="Basic and acidic residues" evidence="1">
    <location>
        <begin position="209"/>
        <end position="218"/>
    </location>
</feature>
<gene>
    <name evidence="2" type="ORF">IWZ03DRAFT_200798</name>
</gene>